<organism evidence="1">
    <name type="scientific">Opuntia streptacantha</name>
    <name type="common">Prickly pear cactus</name>
    <name type="synonym">Opuntia cardona</name>
    <dbReference type="NCBI Taxonomy" id="393608"/>
    <lineage>
        <taxon>Eukaryota</taxon>
        <taxon>Viridiplantae</taxon>
        <taxon>Streptophyta</taxon>
        <taxon>Embryophyta</taxon>
        <taxon>Tracheophyta</taxon>
        <taxon>Spermatophyta</taxon>
        <taxon>Magnoliopsida</taxon>
        <taxon>eudicotyledons</taxon>
        <taxon>Gunneridae</taxon>
        <taxon>Pentapetalae</taxon>
        <taxon>Caryophyllales</taxon>
        <taxon>Cactineae</taxon>
        <taxon>Cactaceae</taxon>
        <taxon>Opuntioideae</taxon>
        <taxon>Opuntia</taxon>
    </lineage>
</organism>
<dbReference type="AlphaFoldDB" id="A0A7C9AUQ3"/>
<reference evidence="1" key="2">
    <citation type="submission" date="2020-07" db="EMBL/GenBank/DDBJ databases">
        <authorList>
            <person name="Vera ALvarez R."/>
            <person name="Arias-Moreno D.M."/>
            <person name="Jimenez-Jacinto V."/>
            <person name="Jimenez-Bremont J.F."/>
            <person name="Swaminathan K."/>
            <person name="Moose S.P."/>
            <person name="Guerrero-Gonzalez M.L."/>
            <person name="Marino-Ramirez L."/>
            <person name="Landsman D."/>
            <person name="Rodriguez-Kessler M."/>
            <person name="Delgado-Sanchez P."/>
        </authorList>
    </citation>
    <scope>NUCLEOTIDE SEQUENCE</scope>
    <source>
        <tissue evidence="1">Cladode</tissue>
    </source>
</reference>
<evidence type="ECO:0000313" key="1">
    <source>
        <dbReference type="EMBL" id="MBA4675876.1"/>
    </source>
</evidence>
<sequence length="99" mass="11012">MNLEEYLQATCTKCSSHNPCTSLTINNIHRNGTNTSLAHPFLAKAFNVTEILKTGSSVKWNKQLTSEHITSTLDLGSKYKPIGILKKGNKCTVYLNQWA</sequence>
<reference evidence="1" key="1">
    <citation type="journal article" date="2013" name="J. Plant Res.">
        <title>Effect of fungi and light on seed germination of three Opuntia species from semiarid lands of central Mexico.</title>
        <authorList>
            <person name="Delgado-Sanchez P."/>
            <person name="Jimenez-Bremont J.F."/>
            <person name="Guerrero-Gonzalez Mde L."/>
            <person name="Flores J."/>
        </authorList>
    </citation>
    <scope>NUCLEOTIDE SEQUENCE</scope>
    <source>
        <tissue evidence="1">Cladode</tissue>
    </source>
</reference>
<proteinExistence type="predicted"/>
<dbReference type="EMBL" id="GISG01269109">
    <property type="protein sequence ID" value="MBA4675876.1"/>
    <property type="molecule type" value="Transcribed_RNA"/>
</dbReference>
<name>A0A7C9AUQ3_OPUST</name>
<protein>
    <submittedName>
        <fullName evidence="1">Uncharacterized protein</fullName>
    </submittedName>
</protein>
<accession>A0A7C9AUQ3</accession>